<accession>T1ERS8</accession>
<protein>
    <recommendedName>
        <fullName evidence="3">2'-phosphotransferase</fullName>
        <ecNumber evidence="3">2.7.1.160</ecNumber>
    </recommendedName>
</protein>
<reference evidence="9" key="1">
    <citation type="submission" date="2012-12" db="EMBL/GenBank/DDBJ databases">
        <authorList>
            <person name="Hellsten U."/>
            <person name="Grimwood J."/>
            <person name="Chapman J.A."/>
            <person name="Shapiro H."/>
            <person name="Aerts A."/>
            <person name="Otillar R.P."/>
            <person name="Terry A.Y."/>
            <person name="Boore J.L."/>
            <person name="Simakov O."/>
            <person name="Marletaz F."/>
            <person name="Cho S.-J."/>
            <person name="Edsinger-Gonzales E."/>
            <person name="Havlak P."/>
            <person name="Kuo D.-H."/>
            <person name="Larsson T."/>
            <person name="Lv J."/>
            <person name="Arendt D."/>
            <person name="Savage R."/>
            <person name="Osoegawa K."/>
            <person name="de Jong P."/>
            <person name="Lindberg D.R."/>
            <person name="Seaver E.C."/>
            <person name="Weisblat D.A."/>
            <person name="Putnam N.H."/>
            <person name="Grigoriev I.V."/>
            <person name="Rokhsar D.S."/>
        </authorList>
    </citation>
    <scope>NUCLEOTIDE SEQUENCE</scope>
</reference>
<dbReference type="FunCoup" id="T1ERS8">
    <property type="interactions" value="210"/>
</dbReference>
<evidence type="ECO:0000256" key="1">
    <source>
        <dbReference type="ARBA" id="ARBA00003343"/>
    </source>
</evidence>
<keyword evidence="9" id="KW-1185">Reference proteome</keyword>
<name>T1ERS8_HELRO</name>
<comment type="function">
    <text evidence="1">Catalyzes the last step of tRNA splicing, the transfer of the splice junction 2'-phosphate from ligated tRNA to NAD to produce ADP-ribose 1''-2'' cyclic phosphate.</text>
</comment>
<dbReference type="OMA" id="IREDIGW"/>
<dbReference type="Gene3D" id="3.20.170.30">
    <property type="match status" value="1"/>
</dbReference>
<dbReference type="CTD" id="20199278"/>
<dbReference type="Pfam" id="PF01885">
    <property type="entry name" value="PTS_2-RNA"/>
    <property type="match status" value="2"/>
</dbReference>
<dbReference type="eggNOG" id="KOG2278">
    <property type="taxonomic scope" value="Eukaryota"/>
</dbReference>
<evidence type="ECO:0000256" key="2">
    <source>
        <dbReference type="ARBA" id="ARBA00009836"/>
    </source>
</evidence>
<evidence type="ECO:0000256" key="3">
    <source>
        <dbReference type="ARBA" id="ARBA00012007"/>
    </source>
</evidence>
<dbReference type="RefSeq" id="XP_009019838.1">
    <property type="nucleotide sequence ID" value="XM_009021590.1"/>
</dbReference>
<comment type="similarity">
    <text evidence="2">Belongs to the KptA/TPT1 family.</text>
</comment>
<keyword evidence="5" id="KW-0520">NAD</keyword>
<dbReference type="GO" id="GO:0000215">
    <property type="term" value="F:tRNA 2'-phosphotransferase activity"/>
    <property type="evidence" value="ECO:0000318"/>
    <property type="project" value="GO_Central"/>
</dbReference>
<dbReference type="AlphaFoldDB" id="T1ERS8"/>
<dbReference type="SUPFAM" id="SSF56399">
    <property type="entry name" value="ADP-ribosylation"/>
    <property type="match status" value="1"/>
</dbReference>
<dbReference type="EnsemblMetazoa" id="HelroT161701">
    <property type="protein sequence ID" value="HelroP161701"/>
    <property type="gene ID" value="HelroG161701"/>
</dbReference>
<organism evidence="8 9">
    <name type="scientific">Helobdella robusta</name>
    <name type="common">Californian leech</name>
    <dbReference type="NCBI Taxonomy" id="6412"/>
    <lineage>
        <taxon>Eukaryota</taxon>
        <taxon>Metazoa</taxon>
        <taxon>Spiralia</taxon>
        <taxon>Lophotrochozoa</taxon>
        <taxon>Annelida</taxon>
        <taxon>Clitellata</taxon>
        <taxon>Hirudinea</taxon>
        <taxon>Rhynchobdellida</taxon>
        <taxon>Glossiphoniidae</taxon>
        <taxon>Helobdella</taxon>
    </lineage>
</organism>
<dbReference type="InterPro" id="IPR042080">
    <property type="entry name" value="RNA_2'-PTrans_N"/>
</dbReference>
<evidence type="ECO:0000256" key="6">
    <source>
        <dbReference type="ARBA" id="ARBA00047949"/>
    </source>
</evidence>
<evidence type="ECO:0000313" key="8">
    <source>
        <dbReference type="EnsemblMetazoa" id="HelroP161701"/>
    </source>
</evidence>
<dbReference type="KEGG" id="hro:HELRODRAFT_161701"/>
<dbReference type="PANTHER" id="PTHR12684">
    <property type="entry name" value="PUTATIVE PHOSPHOTRANSFERASE"/>
    <property type="match status" value="1"/>
</dbReference>
<evidence type="ECO:0000256" key="5">
    <source>
        <dbReference type="ARBA" id="ARBA00023027"/>
    </source>
</evidence>
<reference evidence="8" key="3">
    <citation type="submission" date="2015-06" db="UniProtKB">
        <authorList>
            <consortium name="EnsemblMetazoa"/>
        </authorList>
    </citation>
    <scope>IDENTIFICATION</scope>
</reference>
<comment type="catalytic activity">
    <reaction evidence="6">
        <text>2'-phospho-[ligated tRNA] + NAD(+) = mature tRNA + ADP-alpha-D-ribose 1'',2''-cyclic phosphate + nicotinamide</text>
        <dbReference type="Rhea" id="RHEA:23324"/>
        <dbReference type="Rhea" id="RHEA-COMP:11106"/>
        <dbReference type="Rhea" id="RHEA-COMP:11107"/>
        <dbReference type="ChEBI" id="CHEBI:17154"/>
        <dbReference type="ChEBI" id="CHEBI:57540"/>
        <dbReference type="ChEBI" id="CHEBI:76596"/>
        <dbReference type="ChEBI" id="CHEBI:82883"/>
        <dbReference type="ChEBI" id="CHEBI:85027"/>
        <dbReference type="EC" id="2.7.1.160"/>
    </reaction>
</comment>
<dbReference type="GO" id="GO:0006388">
    <property type="term" value="P:tRNA splicing, via endonucleolytic cleavage and ligation"/>
    <property type="evidence" value="ECO:0000318"/>
    <property type="project" value="GO_Central"/>
</dbReference>
<dbReference type="InterPro" id="IPR042081">
    <property type="entry name" value="RNA_2'-PTrans_C"/>
</dbReference>
<dbReference type="HOGENOM" id="CLU_052998_4_0_1"/>
<reference evidence="7 9" key="2">
    <citation type="journal article" date="2013" name="Nature">
        <title>Insights into bilaterian evolution from three spiralian genomes.</title>
        <authorList>
            <person name="Simakov O."/>
            <person name="Marletaz F."/>
            <person name="Cho S.J."/>
            <person name="Edsinger-Gonzales E."/>
            <person name="Havlak P."/>
            <person name="Hellsten U."/>
            <person name="Kuo D.H."/>
            <person name="Larsson T."/>
            <person name="Lv J."/>
            <person name="Arendt D."/>
            <person name="Savage R."/>
            <person name="Osoegawa K."/>
            <person name="de Jong P."/>
            <person name="Grimwood J."/>
            <person name="Chapman J.A."/>
            <person name="Shapiro H."/>
            <person name="Aerts A."/>
            <person name="Otillar R.P."/>
            <person name="Terry A.Y."/>
            <person name="Boore J.L."/>
            <person name="Grigoriev I.V."/>
            <person name="Lindberg D.R."/>
            <person name="Seaver E.C."/>
            <person name="Weisblat D.A."/>
            <person name="Putnam N.H."/>
            <person name="Rokhsar D.S."/>
        </authorList>
    </citation>
    <scope>NUCLEOTIDE SEQUENCE</scope>
</reference>
<gene>
    <name evidence="8" type="primary">20199278</name>
    <name evidence="7" type="ORF">HELRODRAFT_161701</name>
</gene>
<dbReference type="InParanoid" id="T1ERS8"/>
<dbReference type="EMBL" id="KB096742">
    <property type="protein sequence ID" value="ESO02430.1"/>
    <property type="molecule type" value="Genomic_DNA"/>
</dbReference>
<sequence length="183" mass="20636">MISLCQIIHNSKNTDLIKISKRLSWLLRHGAHKSGVLMTTDGYVYIDEILALESFKNVKLDQIKEIVDTNEKKRFVLNKDCEGKLKIKACQGHSIEVPDLELTPITKSSDVPVVLHGTTKQAWQSIKDEVGYRGSSNVLISIDLDKALKDGLQFFRTPNNVILSPGNEKGYISPSYFKFVNFI</sequence>
<dbReference type="EC" id="2.7.1.160" evidence="3"/>
<dbReference type="Gene3D" id="1.10.10.970">
    <property type="entry name" value="RNA 2'-phosphotransferase, Tpt1/KptA family, N-terminal domain"/>
    <property type="match status" value="1"/>
</dbReference>
<dbReference type="Proteomes" id="UP000015101">
    <property type="component" value="Unassembled WGS sequence"/>
</dbReference>
<dbReference type="STRING" id="6412.T1ERS8"/>
<proteinExistence type="inferred from homology"/>
<evidence type="ECO:0000313" key="7">
    <source>
        <dbReference type="EMBL" id="ESO02430.1"/>
    </source>
</evidence>
<dbReference type="PANTHER" id="PTHR12684:SF2">
    <property type="entry name" value="TRNA 2'-PHOSPHOTRANSFERASE 1"/>
    <property type="match status" value="1"/>
</dbReference>
<dbReference type="EMBL" id="AMQM01000881">
    <property type="status" value="NOT_ANNOTATED_CDS"/>
    <property type="molecule type" value="Genomic_DNA"/>
</dbReference>
<dbReference type="GeneID" id="20199278"/>
<evidence type="ECO:0000256" key="4">
    <source>
        <dbReference type="ARBA" id="ARBA00022679"/>
    </source>
</evidence>
<keyword evidence="4" id="KW-0808">Transferase</keyword>
<dbReference type="OrthoDB" id="419694at2759"/>
<evidence type="ECO:0000313" key="9">
    <source>
        <dbReference type="Proteomes" id="UP000015101"/>
    </source>
</evidence>
<dbReference type="InterPro" id="IPR002745">
    <property type="entry name" value="Ptrans_KptA/Tpt1"/>
</dbReference>